<dbReference type="SMART" id="SM00368">
    <property type="entry name" value="LRR_RI"/>
    <property type="match status" value="3"/>
</dbReference>
<dbReference type="Proteomes" id="UP001432146">
    <property type="component" value="Unassembled WGS sequence"/>
</dbReference>
<organism evidence="2 3">
    <name type="scientific">Tetragonisca angustula</name>
    <dbReference type="NCBI Taxonomy" id="166442"/>
    <lineage>
        <taxon>Eukaryota</taxon>
        <taxon>Metazoa</taxon>
        <taxon>Ecdysozoa</taxon>
        <taxon>Arthropoda</taxon>
        <taxon>Hexapoda</taxon>
        <taxon>Insecta</taxon>
        <taxon>Pterygota</taxon>
        <taxon>Neoptera</taxon>
        <taxon>Endopterygota</taxon>
        <taxon>Hymenoptera</taxon>
        <taxon>Apocrita</taxon>
        <taxon>Aculeata</taxon>
        <taxon>Apoidea</taxon>
        <taxon>Anthophila</taxon>
        <taxon>Apidae</taxon>
        <taxon>Tetragonisca</taxon>
    </lineage>
</organism>
<dbReference type="SUPFAM" id="SSF52047">
    <property type="entry name" value="RNI-like"/>
    <property type="match status" value="1"/>
</dbReference>
<sequence length="305" mass="35599">MITNISLRYLSLRLCKISDDGVKKIAHELRYRDPPNNPKLIILNLANNHITKDGAGHIGEMLRTNRSLRCLVLLGNRICDEGACLILQELKMITLRHEEIVEVRRRKFAELALMEEWMEKKKNEEIDKSVNEESSRKNGKSRTRQNLIRRSKKYVQETSNKMKVEGYTIQDSESMQKIKTIPGYEMCHPHKKESSPMNGKMMAMGNLELQYLDLSFNHLTNDISQEMINCLYYQNYMLLGDRSKGLLHVLIEGGDIEKQGNKNWNRFDELLRQRQSGERLENDAYREFVSQESEILRRSFSSSLA</sequence>
<comment type="caution">
    <text evidence="2">The sequence shown here is derived from an EMBL/GenBank/DDBJ whole genome shotgun (WGS) entry which is preliminary data.</text>
</comment>
<dbReference type="AlphaFoldDB" id="A0AAW0ZWZ0"/>
<accession>A0AAW0ZWZ0</accession>
<dbReference type="PANTHER" id="PTHR46984:SF1">
    <property type="entry name" value="LEUCINE-RICH REPEAT-CONTAINING PROTEIN 71"/>
    <property type="match status" value="1"/>
</dbReference>
<feature type="region of interest" description="Disordered" evidence="1">
    <location>
        <begin position="124"/>
        <end position="145"/>
    </location>
</feature>
<dbReference type="Gene3D" id="3.80.10.10">
    <property type="entry name" value="Ribonuclease Inhibitor"/>
    <property type="match status" value="1"/>
</dbReference>
<dbReference type="Pfam" id="PF13516">
    <property type="entry name" value="LRR_6"/>
    <property type="match status" value="3"/>
</dbReference>
<proteinExistence type="predicted"/>
<dbReference type="InterPro" id="IPR001611">
    <property type="entry name" value="Leu-rich_rpt"/>
</dbReference>
<keyword evidence="3" id="KW-1185">Reference proteome</keyword>
<reference evidence="2 3" key="1">
    <citation type="submission" date="2024-05" db="EMBL/GenBank/DDBJ databases">
        <title>The nuclear and mitochondrial genome assemblies of Tetragonisca angustula (Apidae: Meliponini), a tiny yet remarkable pollinator in the Neotropics.</title>
        <authorList>
            <person name="Ferrari R."/>
            <person name="Ricardo P.C."/>
            <person name="Dias F.C."/>
            <person name="Araujo N.S."/>
            <person name="Soares D.O."/>
            <person name="Zhou Q.-S."/>
            <person name="Zhu C.-D."/>
            <person name="Coutinho L."/>
            <person name="Airas M.C."/>
            <person name="Batista T.M."/>
        </authorList>
    </citation>
    <scope>NUCLEOTIDE SEQUENCE [LARGE SCALE GENOMIC DNA]</scope>
    <source>
        <strain evidence="2">ASF017062</strain>
        <tissue evidence="2">Abdomen</tissue>
    </source>
</reference>
<dbReference type="Pfam" id="PF00560">
    <property type="entry name" value="LRR_1"/>
    <property type="match status" value="1"/>
</dbReference>
<dbReference type="EMBL" id="JAWNGG020000099">
    <property type="protein sequence ID" value="KAK9302121.1"/>
    <property type="molecule type" value="Genomic_DNA"/>
</dbReference>
<gene>
    <name evidence="2" type="ORF">QLX08_005735</name>
</gene>
<dbReference type="InterPro" id="IPR053040">
    <property type="entry name" value="LRR-containing_protein_71"/>
</dbReference>
<dbReference type="PANTHER" id="PTHR46984">
    <property type="entry name" value="LEUCINE-RICH REPEAT-CONTAINING PROTEIN 71"/>
    <property type="match status" value="1"/>
</dbReference>
<protein>
    <submittedName>
        <fullName evidence="2">Uncharacterized protein</fullName>
    </submittedName>
</protein>
<evidence type="ECO:0000313" key="2">
    <source>
        <dbReference type="EMBL" id="KAK9302121.1"/>
    </source>
</evidence>
<name>A0AAW0ZWZ0_9HYME</name>
<dbReference type="InterPro" id="IPR032675">
    <property type="entry name" value="LRR_dom_sf"/>
</dbReference>
<feature type="compositionally biased region" description="Basic and acidic residues" evidence="1">
    <location>
        <begin position="124"/>
        <end position="136"/>
    </location>
</feature>
<evidence type="ECO:0000313" key="3">
    <source>
        <dbReference type="Proteomes" id="UP001432146"/>
    </source>
</evidence>
<evidence type="ECO:0000256" key="1">
    <source>
        <dbReference type="SAM" id="MobiDB-lite"/>
    </source>
</evidence>